<evidence type="ECO:0000313" key="3">
    <source>
        <dbReference type="Proteomes" id="UP000275910"/>
    </source>
</evidence>
<feature type="chain" id="PRO_5018314413" description="Secreted protein" evidence="1">
    <location>
        <begin position="28"/>
        <end position="195"/>
    </location>
</feature>
<reference evidence="2 3" key="1">
    <citation type="submission" date="2018-10" db="EMBL/GenBank/DDBJ databases">
        <title>The genome of Lysobacter enzymogenes OH11.</title>
        <authorList>
            <person name="Liu F."/>
            <person name="Zhao Y."/>
            <person name="Qian G."/>
            <person name="Chen Y."/>
            <person name="Xu H."/>
        </authorList>
    </citation>
    <scope>NUCLEOTIDE SEQUENCE [LARGE SCALE GENOMIC DNA]</scope>
    <source>
        <strain evidence="2 3">OH11</strain>
    </source>
</reference>
<sequence>MAMSALKRITVTALALLAFQAAAPARAASLEVWSVSGWSQFGSVDFEGPVQFSYIGLKKYCNMRMSLWIVNGSATVVSASFTGGDCSSVVPQALPWSFYPLWPYPGSTPPITGAPVMTPPLYSVNISGVRIALGPPLNVTCPSTTGTATMAAYLDHDSFGSFYNNRLVFDATLGPCRFQTDFARELRASAPLRVI</sequence>
<name>A0A3N2RPJ8_LYSEN</name>
<comment type="caution">
    <text evidence="2">The sequence shown here is derived from an EMBL/GenBank/DDBJ whole genome shotgun (WGS) entry which is preliminary data.</text>
</comment>
<evidence type="ECO:0000256" key="1">
    <source>
        <dbReference type="SAM" id="SignalP"/>
    </source>
</evidence>
<evidence type="ECO:0000313" key="2">
    <source>
        <dbReference type="EMBL" id="ROU09286.1"/>
    </source>
</evidence>
<keyword evidence="1" id="KW-0732">Signal</keyword>
<organism evidence="2 3">
    <name type="scientific">Lysobacter enzymogenes</name>
    <dbReference type="NCBI Taxonomy" id="69"/>
    <lineage>
        <taxon>Bacteria</taxon>
        <taxon>Pseudomonadati</taxon>
        <taxon>Pseudomonadota</taxon>
        <taxon>Gammaproteobacteria</taxon>
        <taxon>Lysobacterales</taxon>
        <taxon>Lysobacteraceae</taxon>
        <taxon>Lysobacter</taxon>
    </lineage>
</organism>
<gene>
    <name evidence="2" type="ORF">D9T17_00180</name>
</gene>
<dbReference type="EMBL" id="RCTY01000001">
    <property type="protein sequence ID" value="ROU09286.1"/>
    <property type="molecule type" value="Genomic_DNA"/>
</dbReference>
<dbReference type="AlphaFoldDB" id="A0A3N2RPJ8"/>
<proteinExistence type="predicted"/>
<dbReference type="Proteomes" id="UP000275910">
    <property type="component" value="Unassembled WGS sequence"/>
</dbReference>
<protein>
    <recommendedName>
        <fullName evidence="4">Secreted protein</fullName>
    </recommendedName>
</protein>
<feature type="signal peptide" evidence="1">
    <location>
        <begin position="1"/>
        <end position="27"/>
    </location>
</feature>
<accession>A0A3N2RPJ8</accession>
<evidence type="ECO:0008006" key="4">
    <source>
        <dbReference type="Google" id="ProtNLM"/>
    </source>
</evidence>